<dbReference type="InterPro" id="IPR011990">
    <property type="entry name" value="TPR-like_helical_dom_sf"/>
</dbReference>
<protein>
    <submittedName>
        <fullName evidence="2">Transcriptional regulator</fullName>
    </submittedName>
</protein>
<dbReference type="SUPFAM" id="SSF48452">
    <property type="entry name" value="TPR-like"/>
    <property type="match status" value="1"/>
</dbReference>
<organism evidence="2 3">
    <name type="scientific">Micromonospora humidisoli</name>
    <dbReference type="NCBI Taxonomy" id="2807622"/>
    <lineage>
        <taxon>Bacteria</taxon>
        <taxon>Bacillati</taxon>
        <taxon>Actinomycetota</taxon>
        <taxon>Actinomycetes</taxon>
        <taxon>Micromonosporales</taxon>
        <taxon>Micromonosporaceae</taxon>
        <taxon>Micromonospora</taxon>
    </lineage>
</organism>
<name>A0ABS2J427_9ACTN</name>
<dbReference type="Proteomes" id="UP000809587">
    <property type="component" value="Unassembled WGS sequence"/>
</dbReference>
<evidence type="ECO:0000313" key="3">
    <source>
        <dbReference type="Proteomes" id="UP000809587"/>
    </source>
</evidence>
<gene>
    <name evidence="2" type="ORF">JQN84_01975</name>
</gene>
<dbReference type="InterPro" id="IPR019734">
    <property type="entry name" value="TPR_rpt"/>
</dbReference>
<evidence type="ECO:0000313" key="2">
    <source>
        <dbReference type="EMBL" id="MBM7081315.1"/>
    </source>
</evidence>
<dbReference type="EMBL" id="JAFEUO010000001">
    <property type="protein sequence ID" value="MBM7081315.1"/>
    <property type="molecule type" value="Genomic_DNA"/>
</dbReference>
<feature type="repeat" description="TPR" evidence="1">
    <location>
        <begin position="342"/>
        <end position="375"/>
    </location>
</feature>
<comment type="caution">
    <text evidence="2">The sequence shown here is derived from an EMBL/GenBank/DDBJ whole genome shotgun (WGS) entry which is preliminary data.</text>
</comment>
<keyword evidence="1" id="KW-0802">TPR repeat</keyword>
<dbReference type="Gene3D" id="1.25.40.10">
    <property type="entry name" value="Tetratricopeptide repeat domain"/>
    <property type="match status" value="1"/>
</dbReference>
<dbReference type="PROSITE" id="PS50005">
    <property type="entry name" value="TPR"/>
    <property type="match status" value="1"/>
</dbReference>
<keyword evidence="3" id="KW-1185">Reference proteome</keyword>
<accession>A0ABS2J427</accession>
<evidence type="ECO:0000256" key="1">
    <source>
        <dbReference type="PROSITE-ProRule" id="PRU00339"/>
    </source>
</evidence>
<proteinExistence type="predicted"/>
<dbReference type="RefSeq" id="WP_204956673.1">
    <property type="nucleotide sequence ID" value="NZ_JAFEUO010000001.1"/>
</dbReference>
<reference evidence="2 3" key="1">
    <citation type="submission" date="2021-02" db="EMBL/GenBank/DDBJ databases">
        <authorList>
            <person name="Lee D.-H."/>
        </authorList>
    </citation>
    <scope>NUCLEOTIDE SEQUENCE [LARGE SCALE GENOMIC DNA]</scope>
    <source>
        <strain evidence="2 3">MMS20-R2-29</strain>
    </source>
</reference>
<sequence>MASQLPASDRDRLIHPLSVVRAARGWTYQDVVSAIAKHSRNMAARREKAWRWEHWGVVPDLESQLALAAVLDIPQERVREAPWPQWLPAGDPIPTSFGWTQSGGLQTLVNALEYAHVDRRAFMKITGVPLVGIAEAWLTIEPRELVAVLRGGQVTADLVERMEEGLPRLRFLEATRGGDQARALIHAELGMVVDVLDRSAYTAVVGQRLYALAAELGRMAGWASFDAGLHAAAQRYWLAALHAAHAAADRLLGANILKSMSLQCCDFGRPREALELARSAHEGARGVTPRAAAMLALREARAHAAIGDSAACERLLKQADVEFDRIKSTDPEAAYLGYFDESEFNAQVGTCYLDLGRSQEADRYFSRTLRLVPPTKVRDRATYVIRRASAQTQLGDADHAASLVAEAIPLIREAPSERNMRRVVRARQRLPFTKADPRARALDDQLATLGV</sequence>